<dbReference type="Pfam" id="PF00902">
    <property type="entry name" value="TatC"/>
    <property type="match status" value="1"/>
</dbReference>
<evidence type="ECO:0000256" key="5">
    <source>
        <dbReference type="HAMAP-Rule" id="MF_00902"/>
    </source>
</evidence>
<gene>
    <name evidence="5" type="primary">tatC</name>
    <name evidence="7" type="ORF">HAHE_40190</name>
</gene>
<protein>
    <recommendedName>
        <fullName evidence="5">Sec-independent protein translocase protein TatC</fullName>
    </recommendedName>
</protein>
<sequence length="462" mass="53020">MYLLKKVFQLRDKANPDMEKPFLDHLEDLRATITRIILTLIISMIACFSLQGYLMDILRKPVEDVWLTHSQSMMPDGMEAGDWEQAKDILERAALLSSEERELLFSYFDDATRERVEAARLMRASLGLPDDKRDEFLKASAAGNESLAKLIEQLAEAGADPDSIGERDLMRMSSLNPTETFMLSMKLAFFAGVIVSFPFLLFFILQFVLPGLHNNERKILWPSMAIGFGLFLLGVLFAYFVVLPRALVFFYEWGLGMGVDNEWRIGAYIGFATQFTLLFGLSFELPVVIMALVKLGLLTYEMMSRTRSYAVLTIVVLAAMITPTSDLLTLSLMAVPMYILYEICIFLAWLDRRKQRREEAEEEAERMSRLLEDDGGEEHDGVDDHDPHAHDPYDHDPYDHDDPHAHDHLEHDFEPEADAPEDGEEEDIGDDLDDEPLYEEEERRDMDPPDTTPDEERRREDD</sequence>
<feature type="compositionally biased region" description="Acidic residues" evidence="6">
    <location>
        <begin position="415"/>
        <end position="440"/>
    </location>
</feature>
<comment type="function">
    <text evidence="5">Part of the twin-arginine translocation (Tat) system that transports large folded proteins containing a characteristic twin-arginine motif in their signal peptide across membranes.</text>
</comment>
<keyword evidence="5" id="KW-1003">Cell membrane</keyword>
<feature type="compositionally biased region" description="Basic and acidic residues" evidence="6">
    <location>
        <begin position="361"/>
        <end position="414"/>
    </location>
</feature>
<dbReference type="HAMAP" id="MF_00902">
    <property type="entry name" value="TatC"/>
    <property type="match status" value="1"/>
</dbReference>
<evidence type="ECO:0000313" key="7">
    <source>
        <dbReference type="EMBL" id="BCX50111.1"/>
    </source>
</evidence>
<reference evidence="7 8" key="1">
    <citation type="submission" date="2021-06" db="EMBL/GenBank/DDBJ databases">
        <title>Complete genome of Haloferula helveola possessing various polysaccharide degrading enzymes.</title>
        <authorList>
            <person name="Takami H."/>
            <person name="Huang C."/>
            <person name="Hamasaki K."/>
        </authorList>
    </citation>
    <scope>NUCLEOTIDE SEQUENCE [LARGE SCALE GENOMIC DNA]</scope>
    <source>
        <strain evidence="7 8">CN-1</strain>
    </source>
</reference>
<organism evidence="7 8">
    <name type="scientific">Haloferula helveola</name>
    <dbReference type="NCBI Taxonomy" id="490095"/>
    <lineage>
        <taxon>Bacteria</taxon>
        <taxon>Pseudomonadati</taxon>
        <taxon>Verrucomicrobiota</taxon>
        <taxon>Verrucomicrobiia</taxon>
        <taxon>Verrucomicrobiales</taxon>
        <taxon>Verrucomicrobiaceae</taxon>
        <taxon>Haloferula</taxon>
    </lineage>
</organism>
<dbReference type="InterPro" id="IPR002033">
    <property type="entry name" value="TatC"/>
</dbReference>
<comment type="caution">
    <text evidence="5">Lacks conserved residue(s) required for the propagation of feature annotation.</text>
</comment>
<comment type="subunit">
    <text evidence="5">Forms a complex with TatA.</text>
</comment>
<keyword evidence="4 5" id="KW-0472">Membrane</keyword>
<keyword evidence="5" id="KW-0811">Translocation</keyword>
<evidence type="ECO:0000256" key="1">
    <source>
        <dbReference type="ARBA" id="ARBA00004141"/>
    </source>
</evidence>
<keyword evidence="5" id="KW-0653">Protein transport</keyword>
<feature type="transmembrane region" description="Helical" evidence="5">
    <location>
        <begin position="187"/>
        <end position="212"/>
    </location>
</feature>
<name>A0ABN6H8X4_9BACT</name>
<comment type="subcellular location">
    <subcellularLocation>
        <location evidence="5">Cell membrane</location>
        <topology evidence="5">Multi-pass membrane protein</topology>
    </subcellularLocation>
    <subcellularLocation>
        <location evidence="1">Membrane</location>
        <topology evidence="1">Multi-pass membrane protein</topology>
    </subcellularLocation>
</comment>
<proteinExistence type="inferred from homology"/>
<dbReference type="PANTHER" id="PTHR30371">
    <property type="entry name" value="SEC-INDEPENDENT PROTEIN TRANSLOCASE PROTEIN TATC"/>
    <property type="match status" value="1"/>
</dbReference>
<dbReference type="EMBL" id="AP024702">
    <property type="protein sequence ID" value="BCX50111.1"/>
    <property type="molecule type" value="Genomic_DNA"/>
</dbReference>
<keyword evidence="3 5" id="KW-1133">Transmembrane helix</keyword>
<evidence type="ECO:0000313" key="8">
    <source>
        <dbReference type="Proteomes" id="UP001374893"/>
    </source>
</evidence>
<keyword evidence="2 5" id="KW-0812">Transmembrane</keyword>
<feature type="region of interest" description="Disordered" evidence="6">
    <location>
        <begin position="361"/>
        <end position="462"/>
    </location>
</feature>
<dbReference type="Proteomes" id="UP001374893">
    <property type="component" value="Chromosome"/>
</dbReference>
<evidence type="ECO:0000256" key="3">
    <source>
        <dbReference type="ARBA" id="ARBA00022989"/>
    </source>
</evidence>
<feature type="transmembrane region" description="Helical" evidence="5">
    <location>
        <begin position="224"/>
        <end position="251"/>
    </location>
</feature>
<feature type="transmembrane region" description="Helical" evidence="5">
    <location>
        <begin position="271"/>
        <end position="297"/>
    </location>
</feature>
<comment type="similarity">
    <text evidence="5">Belongs to the TatC family.</text>
</comment>
<dbReference type="PANTHER" id="PTHR30371:SF0">
    <property type="entry name" value="SEC-INDEPENDENT PROTEIN TRANSLOCASE PROTEIN TATC, CHLOROPLASTIC-RELATED"/>
    <property type="match status" value="1"/>
</dbReference>
<evidence type="ECO:0000256" key="4">
    <source>
        <dbReference type="ARBA" id="ARBA00023136"/>
    </source>
</evidence>
<keyword evidence="5" id="KW-0813">Transport</keyword>
<feature type="transmembrane region" description="Helical" evidence="5">
    <location>
        <begin position="36"/>
        <end position="54"/>
    </location>
</feature>
<dbReference type="RefSeq" id="WP_338687020.1">
    <property type="nucleotide sequence ID" value="NZ_AP024702.1"/>
</dbReference>
<evidence type="ECO:0000256" key="2">
    <source>
        <dbReference type="ARBA" id="ARBA00022692"/>
    </source>
</evidence>
<feature type="transmembrane region" description="Helical" evidence="5">
    <location>
        <begin position="331"/>
        <end position="350"/>
    </location>
</feature>
<accession>A0ABN6H8X4</accession>
<keyword evidence="8" id="KW-1185">Reference proteome</keyword>
<evidence type="ECO:0000256" key="6">
    <source>
        <dbReference type="SAM" id="MobiDB-lite"/>
    </source>
</evidence>
<dbReference type="NCBIfam" id="TIGR00945">
    <property type="entry name" value="tatC"/>
    <property type="match status" value="1"/>
</dbReference>